<organism evidence="1 2">
    <name type="scientific">Rhizophagus irregularis (strain DAOM 181602 / DAOM 197198 / MUCL 43194)</name>
    <name type="common">Arbuscular mycorrhizal fungus</name>
    <name type="synonym">Glomus intraradices</name>
    <dbReference type="NCBI Taxonomy" id="747089"/>
    <lineage>
        <taxon>Eukaryota</taxon>
        <taxon>Fungi</taxon>
        <taxon>Fungi incertae sedis</taxon>
        <taxon>Mucoromycota</taxon>
        <taxon>Glomeromycotina</taxon>
        <taxon>Glomeromycetes</taxon>
        <taxon>Glomerales</taxon>
        <taxon>Glomeraceae</taxon>
        <taxon>Rhizophagus</taxon>
    </lineage>
</organism>
<sequence>MVIGEGVDGGVRSIGIVLISYLFINYNHMFTVTEYSKQRFELRRIMKELAHFFGDSVLQSRTKSQPGSTNIFSQIGKFLYSIADIQSYINRSLDNWIIYCEIPSSFHGINIHPSPFNESVFNNADVIILSDLRDND</sequence>
<keyword evidence="2" id="KW-1185">Reference proteome</keyword>
<protein>
    <submittedName>
        <fullName evidence="1">Uncharacterized protein</fullName>
    </submittedName>
</protein>
<evidence type="ECO:0000313" key="2">
    <source>
        <dbReference type="Proteomes" id="UP000018888"/>
    </source>
</evidence>
<dbReference type="AlphaFoldDB" id="A0A2P4QZ17"/>
<reference evidence="1 2" key="1">
    <citation type="journal article" date="2013" name="Proc. Natl. Acad. Sci. U.S.A.">
        <title>Genome of an arbuscular mycorrhizal fungus provides insight into the oldest plant symbiosis.</title>
        <authorList>
            <person name="Tisserant E."/>
            <person name="Malbreil M."/>
            <person name="Kuo A."/>
            <person name="Kohler A."/>
            <person name="Symeonidi A."/>
            <person name="Balestrini R."/>
            <person name="Charron P."/>
            <person name="Duensing N."/>
            <person name="Frei Dit Frey N."/>
            <person name="Gianinazzi-Pearson V."/>
            <person name="Gilbert L.B."/>
            <person name="Handa Y."/>
            <person name="Herr J.R."/>
            <person name="Hijri M."/>
            <person name="Koul R."/>
            <person name="Kawaguchi M."/>
            <person name="Krajinski F."/>
            <person name="Lammers P.J."/>
            <person name="Masclaux F.G."/>
            <person name="Murat C."/>
            <person name="Morin E."/>
            <person name="Ndikumana S."/>
            <person name="Pagni M."/>
            <person name="Petitpierre D."/>
            <person name="Requena N."/>
            <person name="Rosikiewicz P."/>
            <person name="Riley R."/>
            <person name="Saito K."/>
            <person name="San Clemente H."/>
            <person name="Shapiro H."/>
            <person name="van Tuinen D."/>
            <person name="Becard G."/>
            <person name="Bonfante P."/>
            <person name="Paszkowski U."/>
            <person name="Shachar-Hill Y.Y."/>
            <person name="Tuskan G.A."/>
            <person name="Young P.W."/>
            <person name="Sanders I.R."/>
            <person name="Henrissat B."/>
            <person name="Rensing S.A."/>
            <person name="Grigoriev I.V."/>
            <person name="Corradi N."/>
            <person name="Roux C."/>
            <person name="Martin F."/>
        </authorList>
    </citation>
    <scope>NUCLEOTIDE SEQUENCE [LARGE SCALE GENOMIC DNA]</scope>
    <source>
        <strain evidence="1 2">DAOM 197198</strain>
    </source>
</reference>
<proteinExistence type="predicted"/>
<comment type="caution">
    <text evidence="1">The sequence shown here is derived from an EMBL/GenBank/DDBJ whole genome shotgun (WGS) entry which is preliminary data.</text>
</comment>
<reference evidence="1 2" key="2">
    <citation type="journal article" date="2018" name="New Phytol.">
        <title>High intraspecific genome diversity in the model arbuscular mycorrhizal symbiont Rhizophagus irregularis.</title>
        <authorList>
            <person name="Chen E.C.H."/>
            <person name="Morin E."/>
            <person name="Beaudet D."/>
            <person name="Noel J."/>
            <person name="Yildirir G."/>
            <person name="Ndikumana S."/>
            <person name="Charron P."/>
            <person name="St-Onge C."/>
            <person name="Giorgi J."/>
            <person name="Kruger M."/>
            <person name="Marton T."/>
            <person name="Ropars J."/>
            <person name="Grigoriev I.V."/>
            <person name="Hainaut M."/>
            <person name="Henrissat B."/>
            <person name="Roux C."/>
            <person name="Martin F."/>
            <person name="Corradi N."/>
        </authorList>
    </citation>
    <scope>NUCLEOTIDE SEQUENCE [LARGE SCALE GENOMIC DNA]</scope>
    <source>
        <strain evidence="1 2">DAOM 197198</strain>
    </source>
</reference>
<dbReference type="VEuPathDB" id="FungiDB:RhiirFUN_008000"/>
<name>A0A2P4QZ17_RHIID</name>
<evidence type="ECO:0000313" key="1">
    <source>
        <dbReference type="EMBL" id="POG82842.1"/>
    </source>
</evidence>
<accession>A0A2P4QZ17</accession>
<dbReference type="Proteomes" id="UP000018888">
    <property type="component" value="Unassembled WGS sequence"/>
</dbReference>
<dbReference type="EMBL" id="AUPC02000003">
    <property type="protein sequence ID" value="POG82842.1"/>
    <property type="molecule type" value="Genomic_DNA"/>
</dbReference>
<gene>
    <name evidence="1" type="ORF">GLOIN_2v1761768</name>
</gene>